<protein>
    <submittedName>
        <fullName evidence="1">Uncharacterized protein</fullName>
    </submittedName>
</protein>
<dbReference type="Proteomes" id="UP000074914">
    <property type="component" value="Chromosome"/>
</dbReference>
<dbReference type="EMBL" id="CP013236">
    <property type="protein sequence ID" value="AMP13648.1"/>
    <property type="molecule type" value="Genomic_DNA"/>
</dbReference>
<gene>
    <name evidence="1" type="ORF">CPter291_1372</name>
</gene>
<evidence type="ECO:0000313" key="2">
    <source>
        <dbReference type="Proteomes" id="UP000074914"/>
    </source>
</evidence>
<organism evidence="1 2">
    <name type="scientific">Collimonas pratensis</name>
    <dbReference type="NCBI Taxonomy" id="279113"/>
    <lineage>
        <taxon>Bacteria</taxon>
        <taxon>Pseudomonadati</taxon>
        <taxon>Pseudomonadota</taxon>
        <taxon>Betaproteobacteria</taxon>
        <taxon>Burkholderiales</taxon>
        <taxon>Oxalobacteraceae</taxon>
        <taxon>Collimonas</taxon>
    </lineage>
</organism>
<proteinExistence type="predicted"/>
<reference evidence="1 2" key="1">
    <citation type="submission" date="2015-11" db="EMBL/GenBank/DDBJ databases">
        <title>Exploring the genomic traits of fungus-feeding bacterial genus Collimonas.</title>
        <authorList>
            <person name="Song C."/>
            <person name="Schmidt R."/>
            <person name="de Jager V."/>
            <person name="Krzyzanowska D."/>
            <person name="Jongedijk E."/>
            <person name="Cankar K."/>
            <person name="Beekwilder J."/>
            <person name="van Veen A."/>
            <person name="de Boer W."/>
            <person name="van Veen J.A."/>
            <person name="Garbeva P."/>
        </authorList>
    </citation>
    <scope>NUCLEOTIDE SEQUENCE [LARGE SCALE GENOMIC DNA]</scope>
    <source>
        <strain evidence="1 2">Ter291</strain>
    </source>
</reference>
<keyword evidence="2" id="KW-1185">Reference proteome</keyword>
<sequence>MDSSYKFAKLKKKHEAEIQSITGVEIFYSPEQMIVMQTANNTSSDVIAVGSLLGPVGTLAAGVGGIALQRKAASDVVTRTEEFSQAVHEAATQQDMHLAFANKLKSAIESTGRVVKLTEIKRPPEKKLGMRPAKGQLPSFTVSEGYSPLLLRMTVAYGAADLLNDYHPVLVAEYVLMNQKGNRVLLGNTYTSVPAKPAYASYPELLKDALGARQSAKDILISTWPDQISNSVFGVSAAVVSSH</sequence>
<accession>A0ABM5Z3N9</accession>
<name>A0ABM5Z3N9_9BURK</name>
<evidence type="ECO:0000313" key="1">
    <source>
        <dbReference type="EMBL" id="AMP13648.1"/>
    </source>
</evidence>